<gene>
    <name evidence="2" type="ORF">FGG15_11585</name>
</gene>
<dbReference type="InterPro" id="IPR027843">
    <property type="entry name" value="DUF4440"/>
</dbReference>
<dbReference type="InterPro" id="IPR011944">
    <property type="entry name" value="Steroid_delta5-4_isomerase"/>
</dbReference>
<dbReference type="RefSeq" id="WP_138836367.1">
    <property type="nucleotide sequence ID" value="NZ_VCNI01000002.1"/>
</dbReference>
<evidence type="ECO:0000259" key="1">
    <source>
        <dbReference type="Pfam" id="PF14534"/>
    </source>
</evidence>
<proteinExistence type="predicted"/>
<feature type="domain" description="DUF4440" evidence="1">
    <location>
        <begin position="39"/>
        <end position="151"/>
    </location>
</feature>
<reference evidence="2 3" key="1">
    <citation type="submission" date="2019-05" db="EMBL/GenBank/DDBJ databases">
        <title>Flagellimonas sp. AsT0115, sp. nov., isolated from a marine red algae, Asparagopsis taxiformis.</title>
        <authorList>
            <person name="Kim J."/>
            <person name="Jeong S.E."/>
            <person name="Jeon C.O."/>
        </authorList>
    </citation>
    <scope>NUCLEOTIDE SEQUENCE [LARGE SCALE GENOMIC DNA]</scope>
    <source>
        <strain evidence="2 3">AsT0115</strain>
    </source>
</reference>
<evidence type="ECO:0000313" key="2">
    <source>
        <dbReference type="EMBL" id="TMU54833.1"/>
    </source>
</evidence>
<dbReference type="NCBIfam" id="TIGR02246">
    <property type="entry name" value="SgcJ/EcaC family oxidoreductase"/>
    <property type="match status" value="1"/>
</dbReference>
<dbReference type="InterPro" id="IPR032710">
    <property type="entry name" value="NTF2-like_dom_sf"/>
</dbReference>
<protein>
    <submittedName>
        <fullName evidence="2">Nuclear transport factor 2 family protein</fullName>
    </submittedName>
</protein>
<name>A0ABY2WJ10_9FLAO</name>
<dbReference type="PROSITE" id="PS51257">
    <property type="entry name" value="PROKAR_LIPOPROTEIN"/>
    <property type="match status" value="1"/>
</dbReference>
<organism evidence="2 3">
    <name type="scientific">Flagellimonas algicola</name>
    <dbReference type="NCBI Taxonomy" id="2583815"/>
    <lineage>
        <taxon>Bacteria</taxon>
        <taxon>Pseudomonadati</taxon>
        <taxon>Bacteroidota</taxon>
        <taxon>Flavobacteriia</taxon>
        <taxon>Flavobacteriales</taxon>
        <taxon>Flavobacteriaceae</taxon>
        <taxon>Flagellimonas</taxon>
    </lineage>
</organism>
<accession>A0ABY2WJ10</accession>
<dbReference type="Gene3D" id="3.10.450.50">
    <property type="match status" value="1"/>
</dbReference>
<comment type="caution">
    <text evidence="2">The sequence shown here is derived from an EMBL/GenBank/DDBJ whole genome shotgun (WGS) entry which is preliminary data.</text>
</comment>
<evidence type="ECO:0000313" key="3">
    <source>
        <dbReference type="Proteomes" id="UP000751614"/>
    </source>
</evidence>
<dbReference type="SUPFAM" id="SSF54427">
    <property type="entry name" value="NTF2-like"/>
    <property type="match status" value="1"/>
</dbReference>
<sequence length="173" mass="20289">MKPFYFFGLATLILSSCMNEKSFNADADTRIKDSLGLTQMIALREEAMIAKDVALVMPQFADDATWINSQGYFFEGKKELERFHLMFAKNDSLDYYYEIGEPKIRLLDDNSALAYYSWKMFWFKKEHPADTTYKEIGLMTLSAQKENDQWKWVAVTNQHTPWFYGKIEPVQID</sequence>
<dbReference type="Pfam" id="PF14534">
    <property type="entry name" value="DUF4440"/>
    <property type="match status" value="1"/>
</dbReference>
<keyword evidence="3" id="KW-1185">Reference proteome</keyword>
<dbReference type="Proteomes" id="UP000751614">
    <property type="component" value="Unassembled WGS sequence"/>
</dbReference>
<dbReference type="EMBL" id="VCNI01000002">
    <property type="protein sequence ID" value="TMU54833.1"/>
    <property type="molecule type" value="Genomic_DNA"/>
</dbReference>